<organism evidence="1 2">
    <name type="scientific">Prevotella multiformis DSM 16608</name>
    <dbReference type="NCBI Taxonomy" id="888743"/>
    <lineage>
        <taxon>Bacteria</taxon>
        <taxon>Pseudomonadati</taxon>
        <taxon>Bacteroidota</taxon>
        <taxon>Bacteroidia</taxon>
        <taxon>Bacteroidales</taxon>
        <taxon>Prevotellaceae</taxon>
        <taxon>Prevotella</taxon>
    </lineage>
</organism>
<proteinExistence type="predicted"/>
<dbReference type="AlphaFoldDB" id="F0F5J4"/>
<dbReference type="EMBL" id="AEWX01000013">
    <property type="protein sequence ID" value="EGC20613.1"/>
    <property type="molecule type" value="Genomic_DNA"/>
</dbReference>
<dbReference type="Proteomes" id="UP000005697">
    <property type="component" value="Unassembled WGS sequence"/>
</dbReference>
<dbReference type="STRING" id="888743.HMPREF9141_0860"/>
<comment type="caution">
    <text evidence="1">The sequence shown here is derived from an EMBL/GenBank/DDBJ whole genome shotgun (WGS) entry which is preliminary data.</text>
</comment>
<accession>F0F5J4</accession>
<reference evidence="1 2" key="1">
    <citation type="submission" date="2011-01" db="EMBL/GenBank/DDBJ databases">
        <authorList>
            <person name="Muzny D."/>
            <person name="Qin X."/>
            <person name="Deng J."/>
            <person name="Jiang H."/>
            <person name="Liu Y."/>
            <person name="Qu J."/>
            <person name="Song X.-Z."/>
            <person name="Zhang L."/>
            <person name="Thornton R."/>
            <person name="Coyle M."/>
            <person name="Francisco L."/>
            <person name="Jackson L."/>
            <person name="Javaid M."/>
            <person name="Korchina V."/>
            <person name="Kovar C."/>
            <person name="Mata R."/>
            <person name="Mathew T."/>
            <person name="Ngo R."/>
            <person name="Nguyen L."/>
            <person name="Nguyen N."/>
            <person name="Okwuonu G."/>
            <person name="Ongeri F."/>
            <person name="Pham C."/>
            <person name="Simmons D."/>
            <person name="Wilczek-Boney K."/>
            <person name="Hale W."/>
            <person name="Jakkamsetti A."/>
            <person name="Pham P."/>
            <person name="Ruth R."/>
            <person name="San Lucas F."/>
            <person name="Warren J."/>
            <person name="Zhang J."/>
            <person name="Zhao Z."/>
            <person name="Zhou C."/>
            <person name="Zhu D."/>
            <person name="Lee S."/>
            <person name="Bess C."/>
            <person name="Blankenburg K."/>
            <person name="Forbes L."/>
            <person name="Fu Q."/>
            <person name="Gubbala S."/>
            <person name="Hirani K."/>
            <person name="Jayaseelan J.C."/>
            <person name="Lara F."/>
            <person name="Munidasa M."/>
            <person name="Palculict T."/>
            <person name="Patil S."/>
            <person name="Pu L.-L."/>
            <person name="Saada N."/>
            <person name="Tang L."/>
            <person name="Weissenberger G."/>
            <person name="Zhu Y."/>
            <person name="Hemphill L."/>
            <person name="Shang Y."/>
            <person name="Youmans B."/>
            <person name="Ayvaz T."/>
            <person name="Ross M."/>
            <person name="Santibanez J."/>
            <person name="Aqrawi P."/>
            <person name="Gross S."/>
            <person name="Joshi V."/>
            <person name="Fowler G."/>
            <person name="Nazareth L."/>
            <person name="Reid J."/>
            <person name="Worley K."/>
            <person name="Petrosino J."/>
            <person name="Highlander S."/>
            <person name="Gibbs R."/>
        </authorList>
    </citation>
    <scope>NUCLEOTIDE SEQUENCE [LARGE SCALE GENOMIC DNA]</scope>
    <source>
        <strain evidence="1 2">DSM 16608</strain>
    </source>
</reference>
<sequence length="52" mass="5699">MKSLPFPSDKSRQLTAAQRFSTTIHPANRLQYDPTPRIISIAGTPGDGHQHG</sequence>
<evidence type="ECO:0000313" key="1">
    <source>
        <dbReference type="EMBL" id="EGC20613.1"/>
    </source>
</evidence>
<evidence type="ECO:0000313" key="2">
    <source>
        <dbReference type="Proteomes" id="UP000005697"/>
    </source>
</evidence>
<protein>
    <submittedName>
        <fullName evidence="1">Uncharacterized protein</fullName>
    </submittedName>
</protein>
<keyword evidence="2" id="KW-1185">Reference proteome</keyword>
<name>F0F5J4_9BACT</name>
<gene>
    <name evidence="1" type="ORF">HMPREF9141_0860</name>
</gene>
<dbReference type="HOGENOM" id="CLU_3083242_0_0_10"/>